<protein>
    <submittedName>
        <fullName evidence="1">Uncharacterized protein</fullName>
    </submittedName>
</protein>
<reference evidence="1 2" key="2">
    <citation type="journal article" date="2012" name="PLoS Pathog.">
        <title>Diverse lifestyles and strategies of plant pathogenesis encoded in the genomes of eighteen Dothideomycetes fungi.</title>
        <authorList>
            <person name="Ohm R.A."/>
            <person name="Feau N."/>
            <person name="Henrissat B."/>
            <person name="Schoch C.L."/>
            <person name="Horwitz B.A."/>
            <person name="Barry K.W."/>
            <person name="Condon B.J."/>
            <person name="Copeland A.C."/>
            <person name="Dhillon B."/>
            <person name="Glaser F."/>
            <person name="Hesse C.N."/>
            <person name="Kosti I."/>
            <person name="LaButti K."/>
            <person name="Lindquist E.A."/>
            <person name="Lucas S."/>
            <person name="Salamov A.A."/>
            <person name="Bradshaw R.E."/>
            <person name="Ciuffetti L."/>
            <person name="Hamelin R.C."/>
            <person name="Kema G.H.J."/>
            <person name="Lawrence C."/>
            <person name="Scott J.A."/>
            <person name="Spatafora J.W."/>
            <person name="Turgeon B.G."/>
            <person name="de Wit P.J.G.M."/>
            <person name="Zhong S."/>
            <person name="Goodwin S.B."/>
            <person name="Grigoriev I.V."/>
        </authorList>
    </citation>
    <scope>NUCLEOTIDE SEQUENCE [LARGE SCALE GENOMIC DNA]</scope>
    <source>
        <strain evidence="2">NZE10 / CBS 128990</strain>
    </source>
</reference>
<reference evidence="2" key="1">
    <citation type="journal article" date="2012" name="PLoS Genet.">
        <title>The genomes of the fungal plant pathogens Cladosporium fulvum and Dothistroma septosporum reveal adaptation to different hosts and lifestyles but also signatures of common ancestry.</title>
        <authorList>
            <person name="de Wit P.J.G.M."/>
            <person name="van der Burgt A."/>
            <person name="Oekmen B."/>
            <person name="Stergiopoulos I."/>
            <person name="Abd-Elsalam K.A."/>
            <person name="Aerts A.L."/>
            <person name="Bahkali A.H."/>
            <person name="Beenen H.G."/>
            <person name="Chettri P."/>
            <person name="Cox M.P."/>
            <person name="Datema E."/>
            <person name="de Vries R.P."/>
            <person name="Dhillon B."/>
            <person name="Ganley A.R."/>
            <person name="Griffiths S.A."/>
            <person name="Guo Y."/>
            <person name="Hamelin R.C."/>
            <person name="Henrissat B."/>
            <person name="Kabir M.S."/>
            <person name="Jashni M.K."/>
            <person name="Kema G."/>
            <person name="Klaubauf S."/>
            <person name="Lapidus A."/>
            <person name="Levasseur A."/>
            <person name="Lindquist E."/>
            <person name="Mehrabi R."/>
            <person name="Ohm R.A."/>
            <person name="Owen T.J."/>
            <person name="Salamov A."/>
            <person name="Schwelm A."/>
            <person name="Schijlen E."/>
            <person name="Sun H."/>
            <person name="van den Burg H.A."/>
            <person name="van Ham R.C.H.J."/>
            <person name="Zhang S."/>
            <person name="Goodwin S.B."/>
            <person name="Grigoriev I.V."/>
            <person name="Collemare J."/>
            <person name="Bradshaw R.E."/>
        </authorList>
    </citation>
    <scope>NUCLEOTIDE SEQUENCE [LARGE SCALE GENOMIC DNA]</scope>
    <source>
        <strain evidence="2">NZE10 / CBS 128990</strain>
    </source>
</reference>
<dbReference type="Proteomes" id="UP000016933">
    <property type="component" value="Unassembled WGS sequence"/>
</dbReference>
<evidence type="ECO:0000313" key="1">
    <source>
        <dbReference type="EMBL" id="EME44205.1"/>
    </source>
</evidence>
<evidence type="ECO:0000313" key="2">
    <source>
        <dbReference type="Proteomes" id="UP000016933"/>
    </source>
</evidence>
<dbReference type="AlphaFoldDB" id="N1PPA5"/>
<accession>N1PPA5</accession>
<dbReference type="EMBL" id="KB446539">
    <property type="protein sequence ID" value="EME44205.1"/>
    <property type="molecule type" value="Genomic_DNA"/>
</dbReference>
<organism evidence="1 2">
    <name type="scientific">Dothistroma septosporum (strain NZE10 / CBS 128990)</name>
    <name type="common">Red band needle blight fungus</name>
    <name type="synonym">Mycosphaerella pini</name>
    <dbReference type="NCBI Taxonomy" id="675120"/>
    <lineage>
        <taxon>Eukaryota</taxon>
        <taxon>Fungi</taxon>
        <taxon>Dikarya</taxon>
        <taxon>Ascomycota</taxon>
        <taxon>Pezizomycotina</taxon>
        <taxon>Dothideomycetes</taxon>
        <taxon>Dothideomycetidae</taxon>
        <taxon>Mycosphaerellales</taxon>
        <taxon>Mycosphaerellaceae</taxon>
        <taxon>Dothistroma</taxon>
    </lineage>
</organism>
<gene>
    <name evidence="1" type="ORF">DOTSEDRAFT_80033</name>
</gene>
<sequence>MAAYWIWPRLSKTSKCLWKRRQSDDTRQELASIRDVIEGVRMTVDENIPSVEELLITIQGTFDGNISEIEKAVHDILETVNDNVPEVAETVDQVLNELDQVGNAVIDCYNNGTYDEILGRVAGGNNTMSTMTRKIPNAEVVTNLVVQNLTAWMIRQCTRVEVRYSAFKNT</sequence>
<keyword evidence="2" id="KW-1185">Reference proteome</keyword>
<name>N1PPA5_DOTSN</name>
<dbReference type="HOGENOM" id="CLU_1570618_0_0_1"/>
<proteinExistence type="predicted"/>